<gene>
    <name evidence="1" type="ORF">EJF14_60383</name>
</gene>
<reference evidence="2" key="1">
    <citation type="journal article" date="2019" name="MBio">
        <title>Comparative genomics for the elucidation of multidrug resistance (MDR) in Candida lusitaniae.</title>
        <authorList>
            <person name="Kannan A."/>
            <person name="Asner S.A."/>
            <person name="Trachsel E."/>
            <person name="Kelly S."/>
            <person name="Parker J."/>
            <person name="Sanglard D."/>
        </authorList>
    </citation>
    <scope>NUCLEOTIDE SEQUENCE [LARGE SCALE GENOMIC DNA]</scope>
    <source>
        <strain evidence="2">P1</strain>
    </source>
</reference>
<evidence type="ECO:0000313" key="2">
    <source>
        <dbReference type="Proteomes" id="UP000326582"/>
    </source>
</evidence>
<accession>A0ACD0WQS1</accession>
<dbReference type="Proteomes" id="UP000326582">
    <property type="component" value="Chromosome 6"/>
</dbReference>
<name>A0ACD0WQS1_CLALS</name>
<dbReference type="EMBL" id="CP038489">
    <property type="protein sequence ID" value="QFZ29869.1"/>
    <property type="molecule type" value="Genomic_DNA"/>
</dbReference>
<organism evidence="1 2">
    <name type="scientific">Clavispora lusitaniae</name>
    <name type="common">Candida lusitaniae</name>
    <dbReference type="NCBI Taxonomy" id="36911"/>
    <lineage>
        <taxon>Eukaryota</taxon>
        <taxon>Fungi</taxon>
        <taxon>Dikarya</taxon>
        <taxon>Ascomycota</taxon>
        <taxon>Saccharomycotina</taxon>
        <taxon>Pichiomycetes</taxon>
        <taxon>Metschnikowiaceae</taxon>
        <taxon>Clavispora</taxon>
    </lineage>
</organism>
<evidence type="ECO:0000313" key="1">
    <source>
        <dbReference type="EMBL" id="QFZ29869.1"/>
    </source>
</evidence>
<proteinExistence type="predicted"/>
<sequence length="788" mass="89108">MSCTMSQFKDFEGEFCPVKQYSIEELKSDKFLKRLKLEKRLHKSEHPQSPNQTPKTQNPLPKRKHKISLLGTDQLKEKLKSLSPSPLSEHSAKKRKVPMLLGTEYFRNLPHAKESSKTPKPKPKIALTGTDELRRLLEEKSTKNSPDASSQLQVPDSLQHTSPGSSLQPGQAVLNSSSQETSGPRQLSKSEIVFSSETNESQSKKHSHMENQAQEVQEDNRDIRATESSESEDTKKHSSDEALHSTPVSFHDDNELNGSMDAENENPNNDALDSSTQNNNDGFAHSNNFNNSTNNRTGDSTTNGVHKSDEEGAFSVSVEQSDVDLMRRTIMSQLTGKKFPQLENSSLWAPYDQVHSIMEHTIRDFEGHSTLLIGPRGSGKSLILDKALDSLRAKYRDSFITIKLNACLHSDDKIALREIARQLDMNSNKFGAVTGETTTFEQRAISDTFTNILLTLDSNAPGRKYDETNEHPTPIVIIIEEIEKFTSNAKQTLLYNIFDLSQSSKIPIAVIGVSTMITTRELLEKRVRSRFSQRIIDITKATTIEEFWRNAKLNLTVAPQNFHHFTNKEYPALWNNCIEGFYKRPSILKKILYKVFYTTKNYKDVNVSCVLPVSKISIAQPFPLENLFETYMQNMSPNYVQSIVGALSNLELLLVIAAARWIERVEVPHVNFNLAYAEYTEMMKTFNREATTLSSNSSHIDSTVLASIKVSQRIWSPKVLRDCWANLYKMGILFDVITSNNEVNGNNNYNMYKETVIEDSKMLQLDASLDDLASLIDDSVSFKKLTRL</sequence>
<keyword evidence="2" id="KW-1185">Reference proteome</keyword>
<protein>
    <submittedName>
        <fullName evidence="1">Origin recognition complex subunit</fullName>
    </submittedName>
</protein>